<dbReference type="RefSeq" id="WP_085078783.1">
    <property type="nucleotide sequence ID" value="NZ_JACKRZ010000209.1"/>
</dbReference>
<comment type="caution">
    <text evidence="1">The sequence shown here is derived from an EMBL/GenBank/DDBJ whole genome shotgun (WGS) entry which is preliminary data.</text>
</comment>
<reference evidence="1 2" key="1">
    <citation type="submission" date="2016-01" db="EMBL/GenBank/DDBJ databases">
        <title>The new phylogeny of the genus Mycobacterium.</title>
        <authorList>
            <person name="Tarcisio F."/>
            <person name="Conor M."/>
            <person name="Antonella G."/>
            <person name="Elisabetta G."/>
            <person name="Giulia F.S."/>
            <person name="Sara T."/>
            <person name="Anna F."/>
            <person name="Clotilde B."/>
            <person name="Roberto B."/>
            <person name="Veronica D.S."/>
            <person name="Fabio R."/>
            <person name="Monica P."/>
            <person name="Olivier J."/>
            <person name="Enrico T."/>
            <person name="Nicola S."/>
        </authorList>
    </citation>
    <scope>NUCLEOTIDE SEQUENCE [LARGE SCALE GENOMIC DNA]</scope>
    <source>
        <strain evidence="1 2">DSM 44572</strain>
    </source>
</reference>
<name>A0A1X1ZL22_9MYCO</name>
<dbReference type="AlphaFoldDB" id="A0A1X1ZL22"/>
<dbReference type="EMBL" id="LQPJ01000104">
    <property type="protein sequence ID" value="ORW24012.1"/>
    <property type="molecule type" value="Genomic_DNA"/>
</dbReference>
<organism evidence="1 2">
    <name type="scientific">Mycobacterium palustre</name>
    <dbReference type="NCBI Taxonomy" id="153971"/>
    <lineage>
        <taxon>Bacteria</taxon>
        <taxon>Bacillati</taxon>
        <taxon>Actinomycetota</taxon>
        <taxon>Actinomycetes</taxon>
        <taxon>Mycobacteriales</taxon>
        <taxon>Mycobacteriaceae</taxon>
        <taxon>Mycobacterium</taxon>
        <taxon>Mycobacterium simiae complex</taxon>
    </lineage>
</organism>
<keyword evidence="2" id="KW-1185">Reference proteome</keyword>
<sequence>MTSAELAVWNHDLHYGSLTQRADAATKLADSSDLTPEFVHTLYDNLWRPIREFGPYLIDSSGTQPRNAVPSETLKAKGGFPGVRALMDCRKTLVGVTVETEGQRFAFYVDTHEYEFEKDSWTSTSNCLGIWDIFNYAIIWADWLLPIQAQIFSHAIFIGPLVTVIENMISECFLRIQSGINEFLNNALSLNPDIRAWFYSLQHDNPNIFEALKTPVYVVRTNPFLDGSPIFAKTVRFEPLGKVIMDITRPYGVDVGVDLWLPGDAQPDQWANLDRPTYVVTVRDRSQVTGPFKNVLDSVVREVVDLEGSFFGSQLAGLVQQAAVQGVYISPAQGVNFVQPYAIMIAPEEGEKTSILSCKIVDHTPKGWRTIIGGKSPKWLNDLINAFFSWLVDSVMIFIGITGVPSDLLAGFLNDAFFAFQLIDWYDKRAAMGPYHPGMEVFVPTGASPYNVEAIFTFLEAAWDGRGYTAAVVKFRNGSQYALGRDVFRGGLMSLVYLGRTRMYTDYVDLVAWHINDKEREITAQIGDGRSLEAPQAKHQRLITGLQEAFQVATLAPNQ</sequence>
<gene>
    <name evidence="1" type="ORF">AWC19_00195</name>
</gene>
<dbReference type="STRING" id="153971.AWC19_00195"/>
<dbReference type="OrthoDB" id="4410004at2"/>
<dbReference type="Proteomes" id="UP000193529">
    <property type="component" value="Unassembled WGS sequence"/>
</dbReference>
<evidence type="ECO:0000313" key="2">
    <source>
        <dbReference type="Proteomes" id="UP000193529"/>
    </source>
</evidence>
<protein>
    <recommendedName>
        <fullName evidence="3">Minor tail protein</fullName>
    </recommendedName>
</protein>
<accession>A0A1X1ZL22</accession>
<proteinExistence type="predicted"/>
<evidence type="ECO:0000313" key="1">
    <source>
        <dbReference type="EMBL" id="ORW24012.1"/>
    </source>
</evidence>
<evidence type="ECO:0008006" key="3">
    <source>
        <dbReference type="Google" id="ProtNLM"/>
    </source>
</evidence>